<dbReference type="GO" id="GO:0015175">
    <property type="term" value="F:neutral L-amino acid transmembrane transporter activity"/>
    <property type="evidence" value="ECO:0007669"/>
    <property type="project" value="TreeGrafter"/>
</dbReference>
<comment type="subcellular location">
    <subcellularLocation>
        <location evidence="1 6">Membrane</location>
        <topology evidence="1 6">Multi-pass membrane protein</topology>
    </subcellularLocation>
</comment>
<evidence type="ECO:0000256" key="4">
    <source>
        <dbReference type="ARBA" id="ARBA00022989"/>
    </source>
</evidence>
<feature type="transmembrane region" description="Helical" evidence="6">
    <location>
        <begin position="223"/>
        <end position="247"/>
    </location>
</feature>
<feature type="transmembrane region" description="Helical" evidence="6">
    <location>
        <begin position="333"/>
        <end position="350"/>
    </location>
</feature>
<proteinExistence type="inferred from homology"/>
<dbReference type="OrthoDB" id="5877963at2759"/>
<dbReference type="SUPFAM" id="SSF118215">
    <property type="entry name" value="Proton glutamate symport protein"/>
    <property type="match status" value="1"/>
</dbReference>
<keyword evidence="4 6" id="KW-1133">Transmembrane helix</keyword>
<keyword evidence="8" id="KW-1185">Reference proteome</keyword>
<feature type="transmembrane region" description="Helical" evidence="6">
    <location>
        <begin position="150"/>
        <end position="167"/>
    </location>
</feature>
<evidence type="ECO:0000313" key="8">
    <source>
        <dbReference type="Proteomes" id="UP000683360"/>
    </source>
</evidence>
<comment type="similarity">
    <text evidence="6">Belongs to the dicarboxylate/amino acid:cation symporter (DAACS) (TC 2.A.23) family.</text>
</comment>
<name>A0A8S3SYH3_MYTED</name>
<dbReference type="PANTHER" id="PTHR11958">
    <property type="entry name" value="SODIUM/DICARBOXYLATE SYMPORTER-RELATED"/>
    <property type="match status" value="1"/>
</dbReference>
<dbReference type="Proteomes" id="UP000683360">
    <property type="component" value="Unassembled WGS sequence"/>
</dbReference>
<evidence type="ECO:0000256" key="1">
    <source>
        <dbReference type="ARBA" id="ARBA00004141"/>
    </source>
</evidence>
<reference evidence="7" key="1">
    <citation type="submission" date="2021-03" db="EMBL/GenBank/DDBJ databases">
        <authorList>
            <person name="Bekaert M."/>
        </authorList>
    </citation>
    <scope>NUCLEOTIDE SEQUENCE</scope>
</reference>
<keyword evidence="6" id="KW-0769">Symport</keyword>
<evidence type="ECO:0000256" key="6">
    <source>
        <dbReference type="RuleBase" id="RU361216"/>
    </source>
</evidence>
<keyword evidence="3 6" id="KW-0812">Transmembrane</keyword>
<dbReference type="PANTHER" id="PTHR11958:SF63">
    <property type="entry name" value="AMINO ACID TRANSPORTER"/>
    <property type="match status" value="1"/>
</dbReference>
<dbReference type="PRINTS" id="PR00173">
    <property type="entry name" value="EDTRNSPORT"/>
</dbReference>
<sequence length="441" mass="48210">MDRNARRAIFTHFEVVDPAFNCMQCNLRQCCLTNPKKNGKISAISFLFIVITNILAGVFGVALCIIFKPGDGVLLSKDIKETAIVETQDIFIDLLRNVFPDNMIKATFSQSQTENKISFQTIERNTTNGTISEVVQTISKSVKDTGGTNVLGLITVCTLIGIASSRLKGRVKVFTQFFQAGADIILQILRWILWTTPVGVASLIAVSMAGITDISTVFAQLGMFVLTVTTGIAIHQLVFMPLVLFILTRRNPYVYLITVVKPWMIALATTSTAVAIPEMLNACEEKNKIDKRVSRFVIPFCVTLNADGSALFISAAAVFLATITGMSLSAADYIVICILTGFATLALPSIPSSSIVTLVMVLTSLNIPAGQISLLFAVEWYLDRIRTTSNVVSHTFCTAVTYHFCKNDLNTLDNIPCDDIEIVIENPDIQHDASERTTGNL</sequence>
<keyword evidence="2 6" id="KW-0813">Transport</keyword>
<dbReference type="InterPro" id="IPR050746">
    <property type="entry name" value="DAACS"/>
</dbReference>
<evidence type="ECO:0000256" key="5">
    <source>
        <dbReference type="ARBA" id="ARBA00023136"/>
    </source>
</evidence>
<feature type="transmembrane region" description="Helical" evidence="6">
    <location>
        <begin position="296"/>
        <end position="321"/>
    </location>
</feature>
<dbReference type="InterPro" id="IPR036458">
    <property type="entry name" value="Na:dicarbo_symporter_sf"/>
</dbReference>
<feature type="transmembrane region" description="Helical" evidence="6">
    <location>
        <begin position="188"/>
        <end position="211"/>
    </location>
</feature>
<evidence type="ECO:0000256" key="2">
    <source>
        <dbReference type="ARBA" id="ARBA00022448"/>
    </source>
</evidence>
<feature type="transmembrane region" description="Helical" evidence="6">
    <location>
        <begin position="254"/>
        <end position="276"/>
    </location>
</feature>
<dbReference type="EMBL" id="CAJPWZ010001806">
    <property type="protein sequence ID" value="CAG2224470.1"/>
    <property type="molecule type" value="Genomic_DNA"/>
</dbReference>
<protein>
    <recommendedName>
        <fullName evidence="6">Amino acid transporter</fullName>
    </recommendedName>
</protein>
<feature type="transmembrane region" description="Helical" evidence="6">
    <location>
        <begin position="46"/>
        <end position="68"/>
    </location>
</feature>
<comment type="caution">
    <text evidence="7">The sequence shown here is derived from an EMBL/GenBank/DDBJ whole genome shotgun (WGS) entry which is preliminary data.</text>
</comment>
<dbReference type="AlphaFoldDB" id="A0A8S3SYH3"/>
<keyword evidence="5 6" id="KW-0472">Membrane</keyword>
<evidence type="ECO:0000313" key="7">
    <source>
        <dbReference type="EMBL" id="CAG2224470.1"/>
    </source>
</evidence>
<dbReference type="GO" id="GO:0015501">
    <property type="term" value="F:glutamate:sodium symporter activity"/>
    <property type="evidence" value="ECO:0007669"/>
    <property type="project" value="TreeGrafter"/>
</dbReference>
<organism evidence="7 8">
    <name type="scientific">Mytilus edulis</name>
    <name type="common">Blue mussel</name>
    <dbReference type="NCBI Taxonomy" id="6550"/>
    <lineage>
        <taxon>Eukaryota</taxon>
        <taxon>Metazoa</taxon>
        <taxon>Spiralia</taxon>
        <taxon>Lophotrochozoa</taxon>
        <taxon>Mollusca</taxon>
        <taxon>Bivalvia</taxon>
        <taxon>Autobranchia</taxon>
        <taxon>Pteriomorphia</taxon>
        <taxon>Mytilida</taxon>
        <taxon>Mytiloidea</taxon>
        <taxon>Mytilidae</taxon>
        <taxon>Mytilinae</taxon>
        <taxon>Mytilus</taxon>
    </lineage>
</organism>
<dbReference type="GO" id="GO:0005313">
    <property type="term" value="F:L-glutamate transmembrane transporter activity"/>
    <property type="evidence" value="ECO:0007669"/>
    <property type="project" value="TreeGrafter"/>
</dbReference>
<dbReference type="InterPro" id="IPR001991">
    <property type="entry name" value="Na-dicarboxylate_symporter"/>
</dbReference>
<accession>A0A8S3SYH3</accession>
<dbReference type="Gene3D" id="1.10.3860.10">
    <property type="entry name" value="Sodium:dicarboxylate symporter"/>
    <property type="match status" value="1"/>
</dbReference>
<dbReference type="Pfam" id="PF00375">
    <property type="entry name" value="SDF"/>
    <property type="match status" value="1"/>
</dbReference>
<feature type="transmembrane region" description="Helical" evidence="6">
    <location>
        <begin position="356"/>
        <end position="378"/>
    </location>
</feature>
<gene>
    <name evidence="7" type="ORF">MEDL_37677</name>
</gene>
<dbReference type="GO" id="GO:0005886">
    <property type="term" value="C:plasma membrane"/>
    <property type="evidence" value="ECO:0007669"/>
    <property type="project" value="TreeGrafter"/>
</dbReference>
<evidence type="ECO:0000256" key="3">
    <source>
        <dbReference type="ARBA" id="ARBA00022692"/>
    </source>
</evidence>